<gene>
    <name evidence="1" type="ORF">BDY19DRAFT_884952</name>
</gene>
<keyword evidence="2" id="KW-1185">Reference proteome</keyword>
<protein>
    <submittedName>
        <fullName evidence="1">MFS general substrate transporter</fullName>
    </submittedName>
</protein>
<proteinExistence type="predicted"/>
<dbReference type="Proteomes" id="UP001055072">
    <property type="component" value="Unassembled WGS sequence"/>
</dbReference>
<dbReference type="EMBL" id="MU274904">
    <property type="protein sequence ID" value="KAI0091952.1"/>
    <property type="molecule type" value="Genomic_DNA"/>
</dbReference>
<sequence>MYSEREVAEQEVIDLTVQFPDIDEAKLVRKIDMRLVPPICILYLLAFLDRVNISNAALFGLKTDLGLVKNQYNTALVVFFVPYILFEIPSNALMKRFKPHVWLSACMFFFGLTTCLQGFTQNFGGLVTARIFLGIFESGMFPGCFYLLAMWYKRAESQKRYSFFFSSTTLAGAFGGLLATAIGKMDGVRGYHGWRWVFILEGLVTCIVGVAFYFVIADFPEDAKWLTEEERRFVKARLQEDVGASQRHHITKFKDIMKTLADPRVILGGFMYFGLIVPAYSYAYFAPGIIQSLGYTAIRSQLFSVPPWACAFALSMIVAIFSDHFRHRYIFTLIPQAIALAGFAICFKVHHNPHLEYAGLFLAASGSYASMPVIVCWCATNLAGHTRRSVGTAWQVGFGNIGGIIAAYSFIAADAPFYKTGYILCLAFICLSSASCLAYFFYVNHENRRRDRMGEGEKMLTWEEKQEMGDLNPDYRYQS</sequence>
<accession>A0ACB8UC74</accession>
<evidence type="ECO:0000313" key="2">
    <source>
        <dbReference type="Proteomes" id="UP001055072"/>
    </source>
</evidence>
<name>A0ACB8UC74_9APHY</name>
<evidence type="ECO:0000313" key="1">
    <source>
        <dbReference type="EMBL" id="KAI0091952.1"/>
    </source>
</evidence>
<reference evidence="1" key="1">
    <citation type="journal article" date="2021" name="Environ. Microbiol.">
        <title>Gene family expansions and transcriptome signatures uncover fungal adaptations to wood decay.</title>
        <authorList>
            <person name="Hage H."/>
            <person name="Miyauchi S."/>
            <person name="Viragh M."/>
            <person name="Drula E."/>
            <person name="Min B."/>
            <person name="Chaduli D."/>
            <person name="Navarro D."/>
            <person name="Favel A."/>
            <person name="Norest M."/>
            <person name="Lesage-Meessen L."/>
            <person name="Balint B."/>
            <person name="Merenyi Z."/>
            <person name="de Eugenio L."/>
            <person name="Morin E."/>
            <person name="Martinez A.T."/>
            <person name="Baldrian P."/>
            <person name="Stursova M."/>
            <person name="Martinez M.J."/>
            <person name="Novotny C."/>
            <person name="Magnuson J.K."/>
            <person name="Spatafora J.W."/>
            <person name="Maurice S."/>
            <person name="Pangilinan J."/>
            <person name="Andreopoulos W."/>
            <person name="LaButti K."/>
            <person name="Hundley H."/>
            <person name="Na H."/>
            <person name="Kuo A."/>
            <person name="Barry K."/>
            <person name="Lipzen A."/>
            <person name="Henrissat B."/>
            <person name="Riley R."/>
            <person name="Ahrendt S."/>
            <person name="Nagy L.G."/>
            <person name="Grigoriev I.V."/>
            <person name="Martin F."/>
            <person name="Rosso M.N."/>
        </authorList>
    </citation>
    <scope>NUCLEOTIDE SEQUENCE</scope>
    <source>
        <strain evidence="1">CBS 384.51</strain>
    </source>
</reference>
<comment type="caution">
    <text evidence="1">The sequence shown here is derived from an EMBL/GenBank/DDBJ whole genome shotgun (WGS) entry which is preliminary data.</text>
</comment>
<organism evidence="1 2">
    <name type="scientific">Irpex rosettiformis</name>
    <dbReference type="NCBI Taxonomy" id="378272"/>
    <lineage>
        <taxon>Eukaryota</taxon>
        <taxon>Fungi</taxon>
        <taxon>Dikarya</taxon>
        <taxon>Basidiomycota</taxon>
        <taxon>Agaricomycotina</taxon>
        <taxon>Agaricomycetes</taxon>
        <taxon>Polyporales</taxon>
        <taxon>Irpicaceae</taxon>
        <taxon>Irpex</taxon>
    </lineage>
</organism>